<keyword evidence="11" id="KW-0804">Transcription</keyword>
<dbReference type="InterPro" id="IPR001533">
    <property type="entry name" value="Pterin_deHydtase"/>
</dbReference>
<comment type="similarity">
    <text evidence="4">Belongs to the pterin-4-alpha-carbinolamine dehydratase family.</text>
</comment>
<accession>A0A8B9D0Q4</accession>
<dbReference type="Proteomes" id="UP000694426">
    <property type="component" value="Unplaced"/>
</dbReference>
<dbReference type="SUPFAM" id="SSF55248">
    <property type="entry name" value="PCD-like"/>
    <property type="match status" value="1"/>
</dbReference>
<keyword evidence="12" id="KW-0456">Lyase</keyword>
<evidence type="ECO:0000256" key="8">
    <source>
        <dbReference type="ARBA" id="ARBA00023007"/>
    </source>
</evidence>
<comment type="function">
    <text evidence="19">Involved in tetrahydrobiopterin biosynthesis. Seems to both prevent the formation of 7-pterins and accelerate the formation of quinonoid-BH2. Coactivator for HNF1A-dependent transcription. Regulates the dimerization of homeodomain protein HNF1A and enhances its transcriptional activity. Also acts as a coactivator for HNF1B-dependent transcription.</text>
</comment>
<keyword evidence="6" id="KW-0963">Cytoplasm</keyword>
<evidence type="ECO:0000256" key="14">
    <source>
        <dbReference type="ARBA" id="ARBA00030497"/>
    </source>
</evidence>
<evidence type="ECO:0000256" key="18">
    <source>
        <dbReference type="ARBA" id="ARBA00042969"/>
    </source>
</evidence>
<organism evidence="21 22">
    <name type="scientific">Anser brachyrhynchus</name>
    <name type="common">Pink-footed goose</name>
    <dbReference type="NCBI Taxonomy" id="132585"/>
    <lineage>
        <taxon>Eukaryota</taxon>
        <taxon>Metazoa</taxon>
        <taxon>Chordata</taxon>
        <taxon>Craniata</taxon>
        <taxon>Vertebrata</taxon>
        <taxon>Euteleostomi</taxon>
        <taxon>Archelosauria</taxon>
        <taxon>Archosauria</taxon>
        <taxon>Dinosauria</taxon>
        <taxon>Saurischia</taxon>
        <taxon>Theropoda</taxon>
        <taxon>Coelurosauria</taxon>
        <taxon>Aves</taxon>
        <taxon>Neognathae</taxon>
        <taxon>Galloanserae</taxon>
        <taxon>Anseriformes</taxon>
        <taxon>Anatidae</taxon>
        <taxon>Anserinae</taxon>
        <taxon>Anser</taxon>
    </lineage>
</organism>
<evidence type="ECO:0000256" key="10">
    <source>
        <dbReference type="ARBA" id="ARBA00023159"/>
    </source>
</evidence>
<evidence type="ECO:0000256" key="15">
    <source>
        <dbReference type="ARBA" id="ARBA00031023"/>
    </source>
</evidence>
<proteinExistence type="inferred from homology"/>
<comment type="catalytic activity">
    <reaction evidence="1">
        <text>(4aS,6R)-4a-hydroxy-L-erythro-5,6,7,8-tetrahydrobiopterin = (6R)-L-erythro-6,7-dihydrobiopterin + H2O</text>
        <dbReference type="Rhea" id="RHEA:11920"/>
        <dbReference type="ChEBI" id="CHEBI:15377"/>
        <dbReference type="ChEBI" id="CHEBI:15642"/>
        <dbReference type="ChEBI" id="CHEBI:43120"/>
        <dbReference type="EC" id="4.2.1.96"/>
    </reaction>
</comment>
<evidence type="ECO:0000256" key="1">
    <source>
        <dbReference type="ARBA" id="ARBA00001554"/>
    </source>
</evidence>
<dbReference type="PANTHER" id="PTHR12599:SF13">
    <property type="entry name" value="PTERIN-4-ALPHA-CARBINOLAMINE DEHYDRATASE"/>
    <property type="match status" value="1"/>
</dbReference>
<keyword evidence="7" id="KW-0007">Acetylation</keyword>
<reference evidence="21" key="2">
    <citation type="submission" date="2025-09" db="UniProtKB">
        <authorList>
            <consortium name="Ensembl"/>
        </authorList>
    </citation>
    <scope>IDENTIFICATION</scope>
</reference>
<evidence type="ECO:0000256" key="9">
    <source>
        <dbReference type="ARBA" id="ARBA00023015"/>
    </source>
</evidence>
<dbReference type="EC" id="4.2.1.96" evidence="5"/>
<dbReference type="InterPro" id="IPR036428">
    <property type="entry name" value="PCD_sf"/>
</dbReference>
<keyword evidence="10" id="KW-0010">Activator</keyword>
<keyword evidence="9" id="KW-0805">Transcription regulation</keyword>
<evidence type="ECO:0000313" key="22">
    <source>
        <dbReference type="Proteomes" id="UP000694426"/>
    </source>
</evidence>
<feature type="region of interest" description="Disordered" evidence="20">
    <location>
        <begin position="74"/>
        <end position="111"/>
    </location>
</feature>
<evidence type="ECO:0000256" key="11">
    <source>
        <dbReference type="ARBA" id="ARBA00023163"/>
    </source>
</evidence>
<evidence type="ECO:0000256" key="17">
    <source>
        <dbReference type="ARBA" id="ARBA00042558"/>
    </source>
</evidence>
<evidence type="ECO:0000256" key="19">
    <source>
        <dbReference type="ARBA" id="ARBA00045830"/>
    </source>
</evidence>
<evidence type="ECO:0000256" key="16">
    <source>
        <dbReference type="ARBA" id="ARBA00040209"/>
    </source>
</evidence>
<dbReference type="Pfam" id="PF01329">
    <property type="entry name" value="Pterin_4a"/>
    <property type="match status" value="1"/>
</dbReference>
<evidence type="ECO:0000256" key="12">
    <source>
        <dbReference type="ARBA" id="ARBA00023239"/>
    </source>
</evidence>
<dbReference type="GO" id="GO:0008124">
    <property type="term" value="F:4-alpha-hydroxytetrahydrobiopterin dehydratase activity"/>
    <property type="evidence" value="ECO:0007669"/>
    <property type="project" value="UniProtKB-EC"/>
</dbReference>
<sequence>MCCRQHPGACNCPSPSCNSLGKHPDGKGMGRAGRPPLPMRGLKGPVFQHPRAQRAGDRCRAALGNAWGTDSGLPWVDPTPRHASRGPNPTVGLRYGAQRPAWTGDGGRGHRQAMAGKAHRLSAEEREQLLPNLRAVGWNEVEGRDAIFKEFHFKDFNRAFGFMTRVALQAEKLDHHPEWFNVYNKVRDKDDRDKTELFREQISFVRHKTAASPGQMSRTSSLSISQTAYSHHLQPLSSPFVSAQLSSRHV</sequence>
<dbReference type="Ensembl" id="ENSABRT00000036668.1">
    <property type="protein sequence ID" value="ENSABRP00000026192.1"/>
    <property type="gene ID" value="ENSABRG00000021907.1"/>
</dbReference>
<keyword evidence="13" id="KW-0539">Nucleus</keyword>
<evidence type="ECO:0000256" key="5">
    <source>
        <dbReference type="ARBA" id="ARBA00013252"/>
    </source>
</evidence>
<name>A0A8B9D0Q4_9AVES</name>
<evidence type="ECO:0000256" key="13">
    <source>
        <dbReference type="ARBA" id="ARBA00023242"/>
    </source>
</evidence>
<keyword evidence="8" id="KW-0783">Tetrahydrobiopterin biosynthesis</keyword>
<gene>
    <name evidence="21" type="primary">PCBD1</name>
</gene>
<evidence type="ECO:0000256" key="4">
    <source>
        <dbReference type="ARBA" id="ARBA00006472"/>
    </source>
</evidence>
<evidence type="ECO:0000256" key="2">
    <source>
        <dbReference type="ARBA" id="ARBA00004123"/>
    </source>
</evidence>
<protein>
    <recommendedName>
        <fullName evidence="16">Pterin-4-alpha-carbinolamine dehydratase</fullName>
        <ecNumber evidence="5">4.2.1.96</ecNumber>
    </recommendedName>
    <alternativeName>
        <fullName evidence="14">4-alpha-hydroxy-tetrahydropterin dehydratase</fullName>
    </alternativeName>
    <alternativeName>
        <fullName evidence="18">Dimerization cofactor of hepatocyte nuclear factor 1-alpha</fullName>
    </alternativeName>
    <alternativeName>
        <fullName evidence="17">Phenylalanine hydroxylase-stimulating protein</fullName>
    </alternativeName>
    <alternativeName>
        <fullName evidence="15">Pterin carbinolamine dehydratase</fullName>
    </alternativeName>
</protein>
<dbReference type="CDD" id="cd00914">
    <property type="entry name" value="PCD_DCoH_subfamily_b"/>
    <property type="match status" value="1"/>
</dbReference>
<comment type="subcellular location">
    <subcellularLocation>
        <location evidence="3">Cytoplasm</location>
    </subcellularLocation>
    <subcellularLocation>
        <location evidence="2">Nucleus</location>
    </subcellularLocation>
</comment>
<dbReference type="Gene3D" id="3.30.1360.20">
    <property type="entry name" value="Transcriptional coactivator/pterin dehydratase"/>
    <property type="match status" value="1"/>
</dbReference>
<dbReference type="PANTHER" id="PTHR12599">
    <property type="entry name" value="PTERIN-4-ALPHA-CARBINOLAMINE DEHYDRATASE"/>
    <property type="match status" value="1"/>
</dbReference>
<dbReference type="GO" id="GO:0005737">
    <property type="term" value="C:cytoplasm"/>
    <property type="evidence" value="ECO:0007669"/>
    <property type="project" value="UniProtKB-SubCell"/>
</dbReference>
<keyword evidence="22" id="KW-1185">Reference proteome</keyword>
<dbReference type="GO" id="GO:0006729">
    <property type="term" value="P:tetrahydrobiopterin biosynthetic process"/>
    <property type="evidence" value="ECO:0007669"/>
    <property type="project" value="UniProtKB-KW"/>
</dbReference>
<evidence type="ECO:0000256" key="3">
    <source>
        <dbReference type="ARBA" id="ARBA00004496"/>
    </source>
</evidence>
<evidence type="ECO:0000256" key="6">
    <source>
        <dbReference type="ARBA" id="ARBA00022490"/>
    </source>
</evidence>
<reference evidence="21" key="1">
    <citation type="submission" date="2025-08" db="UniProtKB">
        <authorList>
            <consortium name="Ensembl"/>
        </authorList>
    </citation>
    <scope>IDENTIFICATION</scope>
</reference>
<dbReference type="GO" id="GO:0005634">
    <property type="term" value="C:nucleus"/>
    <property type="evidence" value="ECO:0007669"/>
    <property type="project" value="UniProtKB-SubCell"/>
</dbReference>
<evidence type="ECO:0000256" key="7">
    <source>
        <dbReference type="ARBA" id="ARBA00022990"/>
    </source>
</evidence>
<dbReference type="AlphaFoldDB" id="A0A8B9D0Q4"/>
<evidence type="ECO:0000256" key="20">
    <source>
        <dbReference type="SAM" id="MobiDB-lite"/>
    </source>
</evidence>
<evidence type="ECO:0000313" key="21">
    <source>
        <dbReference type="Ensembl" id="ENSABRP00000026192.1"/>
    </source>
</evidence>
<dbReference type="GeneTree" id="ENSGT00390000007221"/>